<proteinExistence type="predicted"/>
<keyword evidence="1" id="KW-1133">Transmembrane helix</keyword>
<protein>
    <submittedName>
        <fullName evidence="2">Uncharacterized protein</fullName>
    </submittedName>
</protein>
<evidence type="ECO:0000313" key="2">
    <source>
        <dbReference type="EMBL" id="OGF68234.1"/>
    </source>
</evidence>
<sequence length="102" mass="11631">MNKRLKTILWIIVFVLFLSAYLFTLWVDFMIKAEVSQRAGNLLAEAMNHPAECKGMRIQGEGLLPFSKTLFVHAKLMGINRYTSIVLILFLSITLLISKKNS</sequence>
<dbReference type="AlphaFoldDB" id="A0A1F5VXR1"/>
<accession>A0A1F5VXR1</accession>
<evidence type="ECO:0000313" key="3">
    <source>
        <dbReference type="Proteomes" id="UP000178943"/>
    </source>
</evidence>
<evidence type="ECO:0000256" key="1">
    <source>
        <dbReference type="SAM" id="Phobius"/>
    </source>
</evidence>
<keyword evidence="1" id="KW-0812">Transmembrane</keyword>
<dbReference type="EMBL" id="MFGW01000008">
    <property type="protein sequence ID" value="OGF68234.1"/>
    <property type="molecule type" value="Genomic_DNA"/>
</dbReference>
<comment type="caution">
    <text evidence="2">The sequence shown here is derived from an EMBL/GenBank/DDBJ whole genome shotgun (WGS) entry which is preliminary data.</text>
</comment>
<feature type="transmembrane region" description="Helical" evidence="1">
    <location>
        <begin position="79"/>
        <end position="97"/>
    </location>
</feature>
<dbReference type="STRING" id="1817863.A2Y62_16045"/>
<gene>
    <name evidence="2" type="ORF">A2Y62_16045</name>
</gene>
<organism evidence="2 3">
    <name type="scientific">Candidatus Fischerbacteria bacterium RBG_13_37_8</name>
    <dbReference type="NCBI Taxonomy" id="1817863"/>
    <lineage>
        <taxon>Bacteria</taxon>
        <taxon>Candidatus Fischeribacteriota</taxon>
    </lineage>
</organism>
<feature type="transmembrane region" description="Helical" evidence="1">
    <location>
        <begin position="7"/>
        <end position="27"/>
    </location>
</feature>
<keyword evidence="1" id="KW-0472">Membrane</keyword>
<dbReference type="Proteomes" id="UP000178943">
    <property type="component" value="Unassembled WGS sequence"/>
</dbReference>
<reference evidence="2 3" key="1">
    <citation type="journal article" date="2016" name="Nat. Commun.">
        <title>Thousands of microbial genomes shed light on interconnected biogeochemical processes in an aquifer system.</title>
        <authorList>
            <person name="Anantharaman K."/>
            <person name="Brown C.T."/>
            <person name="Hug L.A."/>
            <person name="Sharon I."/>
            <person name="Castelle C.J."/>
            <person name="Probst A.J."/>
            <person name="Thomas B.C."/>
            <person name="Singh A."/>
            <person name="Wilkins M.J."/>
            <person name="Karaoz U."/>
            <person name="Brodie E.L."/>
            <person name="Williams K.H."/>
            <person name="Hubbard S.S."/>
            <person name="Banfield J.F."/>
        </authorList>
    </citation>
    <scope>NUCLEOTIDE SEQUENCE [LARGE SCALE GENOMIC DNA]</scope>
</reference>
<name>A0A1F5VXR1_9BACT</name>